<dbReference type="HOGENOM" id="CLU_2489375_0_0_1"/>
<feature type="compositionally biased region" description="Low complexity" evidence="1">
    <location>
        <begin position="70"/>
        <end position="87"/>
    </location>
</feature>
<dbReference type="Proteomes" id="UP000054477">
    <property type="component" value="Unassembled WGS sequence"/>
</dbReference>
<feature type="non-terminal residue" evidence="2">
    <location>
        <position position="87"/>
    </location>
</feature>
<dbReference type="AlphaFoldDB" id="A0A0C9XP70"/>
<dbReference type="SUPFAM" id="SSF51430">
    <property type="entry name" value="NAD(P)-linked oxidoreductase"/>
    <property type="match status" value="1"/>
</dbReference>
<evidence type="ECO:0000256" key="1">
    <source>
        <dbReference type="SAM" id="MobiDB-lite"/>
    </source>
</evidence>
<dbReference type="OrthoDB" id="416253at2759"/>
<gene>
    <name evidence="2" type="ORF">K443DRAFT_679992</name>
</gene>
<dbReference type="Gene3D" id="3.20.20.100">
    <property type="entry name" value="NADP-dependent oxidoreductase domain"/>
    <property type="match status" value="1"/>
</dbReference>
<evidence type="ECO:0000313" key="2">
    <source>
        <dbReference type="EMBL" id="KIJ99371.1"/>
    </source>
</evidence>
<proteinExistence type="predicted"/>
<accession>A0A0C9XP70</accession>
<dbReference type="InterPro" id="IPR036812">
    <property type="entry name" value="NAD(P)_OxRdtase_dom_sf"/>
</dbReference>
<dbReference type="EMBL" id="KN838648">
    <property type="protein sequence ID" value="KIJ99371.1"/>
    <property type="molecule type" value="Genomic_DNA"/>
</dbReference>
<feature type="non-terminal residue" evidence="2">
    <location>
        <position position="1"/>
    </location>
</feature>
<organism evidence="2 3">
    <name type="scientific">Laccaria amethystina LaAM-08-1</name>
    <dbReference type="NCBI Taxonomy" id="1095629"/>
    <lineage>
        <taxon>Eukaryota</taxon>
        <taxon>Fungi</taxon>
        <taxon>Dikarya</taxon>
        <taxon>Basidiomycota</taxon>
        <taxon>Agaricomycotina</taxon>
        <taxon>Agaricomycetes</taxon>
        <taxon>Agaricomycetidae</taxon>
        <taxon>Agaricales</taxon>
        <taxon>Agaricineae</taxon>
        <taxon>Hydnangiaceae</taxon>
        <taxon>Laccaria</taxon>
    </lineage>
</organism>
<sequence>MEYAHNYESCVGTALRKTGLARSEFFITTKYGPGDVQEEVRNSLEKEHRCQQLYHSRPRKANQERRSSSSREPGLSSLSLISLGHPT</sequence>
<reference evidence="3" key="2">
    <citation type="submission" date="2015-01" db="EMBL/GenBank/DDBJ databases">
        <title>Evolutionary Origins and Diversification of the Mycorrhizal Mutualists.</title>
        <authorList>
            <consortium name="DOE Joint Genome Institute"/>
            <consortium name="Mycorrhizal Genomics Consortium"/>
            <person name="Kohler A."/>
            <person name="Kuo A."/>
            <person name="Nagy L.G."/>
            <person name="Floudas D."/>
            <person name="Copeland A."/>
            <person name="Barry K.W."/>
            <person name="Cichocki N."/>
            <person name="Veneault-Fourrey C."/>
            <person name="LaButti K."/>
            <person name="Lindquist E.A."/>
            <person name="Lipzen A."/>
            <person name="Lundell T."/>
            <person name="Morin E."/>
            <person name="Murat C."/>
            <person name="Riley R."/>
            <person name="Ohm R."/>
            <person name="Sun H."/>
            <person name="Tunlid A."/>
            <person name="Henrissat B."/>
            <person name="Grigoriev I.V."/>
            <person name="Hibbett D.S."/>
            <person name="Martin F."/>
        </authorList>
    </citation>
    <scope>NUCLEOTIDE SEQUENCE [LARGE SCALE GENOMIC DNA]</scope>
    <source>
        <strain evidence="3">LaAM-08-1</strain>
    </source>
</reference>
<feature type="region of interest" description="Disordered" evidence="1">
    <location>
        <begin position="42"/>
        <end position="87"/>
    </location>
</feature>
<reference evidence="2 3" key="1">
    <citation type="submission" date="2014-04" db="EMBL/GenBank/DDBJ databases">
        <authorList>
            <consortium name="DOE Joint Genome Institute"/>
            <person name="Kuo A."/>
            <person name="Kohler A."/>
            <person name="Nagy L.G."/>
            <person name="Floudas D."/>
            <person name="Copeland A."/>
            <person name="Barry K.W."/>
            <person name="Cichocki N."/>
            <person name="Veneault-Fourrey C."/>
            <person name="LaButti K."/>
            <person name="Lindquist E.A."/>
            <person name="Lipzen A."/>
            <person name="Lundell T."/>
            <person name="Morin E."/>
            <person name="Murat C."/>
            <person name="Sun H."/>
            <person name="Tunlid A."/>
            <person name="Henrissat B."/>
            <person name="Grigoriev I.V."/>
            <person name="Hibbett D.S."/>
            <person name="Martin F."/>
            <person name="Nordberg H.P."/>
            <person name="Cantor M.N."/>
            <person name="Hua S.X."/>
        </authorList>
    </citation>
    <scope>NUCLEOTIDE SEQUENCE [LARGE SCALE GENOMIC DNA]</scope>
    <source>
        <strain evidence="2 3">LaAM-08-1</strain>
    </source>
</reference>
<evidence type="ECO:0000313" key="3">
    <source>
        <dbReference type="Proteomes" id="UP000054477"/>
    </source>
</evidence>
<protein>
    <submittedName>
        <fullName evidence="2">Uncharacterized protein</fullName>
    </submittedName>
</protein>
<name>A0A0C9XP70_9AGAR</name>
<keyword evidence="3" id="KW-1185">Reference proteome</keyword>